<evidence type="ECO:0000256" key="6">
    <source>
        <dbReference type="ARBA" id="ARBA00023033"/>
    </source>
</evidence>
<keyword evidence="6 8" id="KW-0503">Monooxygenase</keyword>
<dbReference type="GO" id="GO:0005506">
    <property type="term" value="F:iron ion binding"/>
    <property type="evidence" value="ECO:0007669"/>
    <property type="project" value="InterPro"/>
</dbReference>
<dbReference type="AlphaFoldDB" id="A0A3E0G734"/>
<evidence type="ECO:0000313" key="9">
    <source>
        <dbReference type="EMBL" id="REH17861.1"/>
    </source>
</evidence>
<evidence type="ECO:0000256" key="5">
    <source>
        <dbReference type="ARBA" id="ARBA00023004"/>
    </source>
</evidence>
<sequence length="451" mass="50407">MSSNSPSRPGVPRAPGALPLLGHIPQLLRDPLRFLTSLPAHGDLVQIHLGPVGATVVCDPELTRQVLINDRAFDKGGPLFTRLREVIGDGLASCPHSRHRRQRRLTQPGFHRNRLSTYAEAMSAEVAVVADSWRDGHIVDVPRAMMHLSMRILMDTVFSGTLPPTAFQETLDDINTVMAGAYRRMILPPLWSRLPTPHNRRYSRANTRLQRTVSDVIRDRRASGRDLGDLLSILLTTRDTSDGLGLTDTELREQLVTFFMAGAESTATTMAWALHLLAHNPDIENRVHAEVESVLGGAPARWEHLPRLELTGRVVLETLRLYPPGWMVTRTVTTDTQLGGHLLPVGANVVYSPYVIHRRDDLYSDPTQFHPDRWDKERHQPPPRSAFIPFGGGARKCIGDEFSITETTLALASIIDRWRLTELPGQRVRPVASVSLRPLGGMRMRVHARVR</sequence>
<gene>
    <name evidence="9" type="ORF">BCF44_1421</name>
</gene>
<comment type="cofactor">
    <cofactor evidence="7">
        <name>heme</name>
        <dbReference type="ChEBI" id="CHEBI:30413"/>
    </cofactor>
</comment>
<dbReference type="PANTHER" id="PTHR24291">
    <property type="entry name" value="CYTOCHROME P450 FAMILY 4"/>
    <property type="match status" value="1"/>
</dbReference>
<comment type="similarity">
    <text evidence="1 8">Belongs to the cytochrome P450 family.</text>
</comment>
<evidence type="ECO:0000256" key="4">
    <source>
        <dbReference type="ARBA" id="ARBA00023002"/>
    </source>
</evidence>
<keyword evidence="5 7" id="KW-0408">Iron</keyword>
<dbReference type="Pfam" id="PF00067">
    <property type="entry name" value="p450"/>
    <property type="match status" value="1"/>
</dbReference>
<dbReference type="InterPro" id="IPR017972">
    <property type="entry name" value="Cyt_P450_CS"/>
</dbReference>
<keyword evidence="2 7" id="KW-0349">Heme</keyword>
<feature type="binding site" description="axial binding residue" evidence="7">
    <location>
        <position position="397"/>
    </location>
    <ligand>
        <name>heme</name>
        <dbReference type="ChEBI" id="CHEBI:30413"/>
    </ligand>
    <ligandPart>
        <name>Fe</name>
        <dbReference type="ChEBI" id="CHEBI:18248"/>
    </ligandPart>
</feature>
<accession>A0A3E0G734</accession>
<dbReference type="OrthoDB" id="5290182at2"/>
<dbReference type="Gene3D" id="1.10.630.10">
    <property type="entry name" value="Cytochrome P450"/>
    <property type="match status" value="1"/>
</dbReference>
<evidence type="ECO:0000256" key="3">
    <source>
        <dbReference type="ARBA" id="ARBA00022723"/>
    </source>
</evidence>
<protein>
    <submittedName>
        <fullName evidence="9">Pentalenene oxygenase</fullName>
    </submittedName>
</protein>
<dbReference type="PRINTS" id="PR00385">
    <property type="entry name" value="P450"/>
</dbReference>
<dbReference type="EMBL" id="QUNO01000042">
    <property type="protein sequence ID" value="REH17861.1"/>
    <property type="molecule type" value="Genomic_DNA"/>
</dbReference>
<evidence type="ECO:0000256" key="7">
    <source>
        <dbReference type="PIRSR" id="PIRSR602401-1"/>
    </source>
</evidence>
<dbReference type="InterPro" id="IPR036396">
    <property type="entry name" value="Cyt_P450_sf"/>
</dbReference>
<dbReference type="GO" id="GO:0004497">
    <property type="term" value="F:monooxygenase activity"/>
    <property type="evidence" value="ECO:0007669"/>
    <property type="project" value="UniProtKB-KW"/>
</dbReference>
<dbReference type="Proteomes" id="UP000256269">
    <property type="component" value="Unassembled WGS sequence"/>
</dbReference>
<organism evidence="9 10">
    <name type="scientific">Kutzneria buriramensis</name>
    <dbReference type="NCBI Taxonomy" id="1045776"/>
    <lineage>
        <taxon>Bacteria</taxon>
        <taxon>Bacillati</taxon>
        <taxon>Actinomycetota</taxon>
        <taxon>Actinomycetes</taxon>
        <taxon>Pseudonocardiales</taxon>
        <taxon>Pseudonocardiaceae</taxon>
        <taxon>Kutzneria</taxon>
    </lineage>
</organism>
<evidence type="ECO:0000256" key="1">
    <source>
        <dbReference type="ARBA" id="ARBA00010617"/>
    </source>
</evidence>
<proteinExistence type="inferred from homology"/>
<dbReference type="PRINTS" id="PR00463">
    <property type="entry name" value="EP450I"/>
</dbReference>
<dbReference type="RefSeq" id="WP_116182374.1">
    <property type="nucleotide sequence ID" value="NZ_CP144375.1"/>
</dbReference>
<evidence type="ECO:0000256" key="8">
    <source>
        <dbReference type="RuleBase" id="RU000461"/>
    </source>
</evidence>
<dbReference type="GO" id="GO:0020037">
    <property type="term" value="F:heme binding"/>
    <property type="evidence" value="ECO:0007669"/>
    <property type="project" value="InterPro"/>
</dbReference>
<dbReference type="InterPro" id="IPR002401">
    <property type="entry name" value="Cyt_P450_E_grp-I"/>
</dbReference>
<dbReference type="GO" id="GO:0016705">
    <property type="term" value="F:oxidoreductase activity, acting on paired donors, with incorporation or reduction of molecular oxygen"/>
    <property type="evidence" value="ECO:0007669"/>
    <property type="project" value="InterPro"/>
</dbReference>
<comment type="caution">
    <text evidence="9">The sequence shown here is derived from an EMBL/GenBank/DDBJ whole genome shotgun (WGS) entry which is preliminary data.</text>
</comment>
<dbReference type="SUPFAM" id="SSF48264">
    <property type="entry name" value="Cytochrome P450"/>
    <property type="match status" value="1"/>
</dbReference>
<dbReference type="InterPro" id="IPR001128">
    <property type="entry name" value="Cyt_P450"/>
</dbReference>
<name>A0A3E0G734_9PSEU</name>
<keyword evidence="4 8" id="KW-0560">Oxidoreductase</keyword>
<evidence type="ECO:0000256" key="2">
    <source>
        <dbReference type="ARBA" id="ARBA00022617"/>
    </source>
</evidence>
<dbReference type="PROSITE" id="PS00086">
    <property type="entry name" value="CYTOCHROME_P450"/>
    <property type="match status" value="1"/>
</dbReference>
<dbReference type="CDD" id="cd11049">
    <property type="entry name" value="CYP170A1-like"/>
    <property type="match status" value="1"/>
</dbReference>
<keyword evidence="3 7" id="KW-0479">Metal-binding</keyword>
<dbReference type="PANTHER" id="PTHR24291:SF50">
    <property type="entry name" value="BIFUNCTIONAL ALBAFLAVENONE MONOOXYGENASE_TERPENE SYNTHASE"/>
    <property type="match status" value="1"/>
</dbReference>
<dbReference type="InterPro" id="IPR050196">
    <property type="entry name" value="Cytochrome_P450_Monoox"/>
</dbReference>
<keyword evidence="10" id="KW-1185">Reference proteome</keyword>
<evidence type="ECO:0000313" key="10">
    <source>
        <dbReference type="Proteomes" id="UP000256269"/>
    </source>
</evidence>
<reference evidence="9 10" key="1">
    <citation type="submission" date="2018-08" db="EMBL/GenBank/DDBJ databases">
        <title>Genomic Encyclopedia of Archaeal and Bacterial Type Strains, Phase II (KMG-II): from individual species to whole genera.</title>
        <authorList>
            <person name="Goeker M."/>
        </authorList>
    </citation>
    <scope>NUCLEOTIDE SEQUENCE [LARGE SCALE GENOMIC DNA]</scope>
    <source>
        <strain evidence="9 10">DSM 45791</strain>
    </source>
</reference>